<evidence type="ECO:0000313" key="3">
    <source>
        <dbReference type="EnsemblProtists" id="EOD33923"/>
    </source>
</evidence>
<dbReference type="SUPFAM" id="SSF103473">
    <property type="entry name" value="MFS general substrate transporter"/>
    <property type="match status" value="1"/>
</dbReference>
<feature type="transmembrane region" description="Helical" evidence="1">
    <location>
        <begin position="116"/>
        <end position="135"/>
    </location>
</feature>
<reference evidence="4" key="1">
    <citation type="journal article" date="2013" name="Nature">
        <title>Pan genome of the phytoplankton Emiliania underpins its global distribution.</title>
        <authorList>
            <person name="Read B.A."/>
            <person name="Kegel J."/>
            <person name="Klute M.J."/>
            <person name="Kuo A."/>
            <person name="Lefebvre S.C."/>
            <person name="Maumus F."/>
            <person name="Mayer C."/>
            <person name="Miller J."/>
            <person name="Monier A."/>
            <person name="Salamov A."/>
            <person name="Young J."/>
            <person name="Aguilar M."/>
            <person name="Claverie J.M."/>
            <person name="Frickenhaus S."/>
            <person name="Gonzalez K."/>
            <person name="Herman E.K."/>
            <person name="Lin Y.C."/>
            <person name="Napier J."/>
            <person name="Ogata H."/>
            <person name="Sarno A.F."/>
            <person name="Shmutz J."/>
            <person name="Schroeder D."/>
            <person name="de Vargas C."/>
            <person name="Verret F."/>
            <person name="von Dassow P."/>
            <person name="Valentin K."/>
            <person name="Van de Peer Y."/>
            <person name="Wheeler G."/>
            <person name="Dacks J.B."/>
            <person name="Delwiche C.F."/>
            <person name="Dyhrman S.T."/>
            <person name="Glockner G."/>
            <person name="John U."/>
            <person name="Richards T."/>
            <person name="Worden A.Z."/>
            <person name="Zhang X."/>
            <person name="Grigoriev I.V."/>
            <person name="Allen A.E."/>
            <person name="Bidle K."/>
            <person name="Borodovsky M."/>
            <person name="Bowler C."/>
            <person name="Brownlee C."/>
            <person name="Cock J.M."/>
            <person name="Elias M."/>
            <person name="Gladyshev V.N."/>
            <person name="Groth M."/>
            <person name="Guda C."/>
            <person name="Hadaegh A."/>
            <person name="Iglesias-Rodriguez M.D."/>
            <person name="Jenkins J."/>
            <person name="Jones B.M."/>
            <person name="Lawson T."/>
            <person name="Leese F."/>
            <person name="Lindquist E."/>
            <person name="Lobanov A."/>
            <person name="Lomsadze A."/>
            <person name="Malik S.B."/>
            <person name="Marsh M.E."/>
            <person name="Mackinder L."/>
            <person name="Mock T."/>
            <person name="Mueller-Roeber B."/>
            <person name="Pagarete A."/>
            <person name="Parker M."/>
            <person name="Probert I."/>
            <person name="Quesneville H."/>
            <person name="Raines C."/>
            <person name="Rensing S.A."/>
            <person name="Riano-Pachon D.M."/>
            <person name="Richier S."/>
            <person name="Rokitta S."/>
            <person name="Shiraiwa Y."/>
            <person name="Soanes D.M."/>
            <person name="van der Giezen M."/>
            <person name="Wahlund T.M."/>
            <person name="Williams B."/>
            <person name="Wilson W."/>
            <person name="Wolfe G."/>
            <person name="Wurch L.L."/>
        </authorList>
    </citation>
    <scope>NUCLEOTIDE SEQUENCE</scope>
</reference>
<dbReference type="GeneID" id="17279193"/>
<dbReference type="HOGENOM" id="CLU_1182062_0_0_1"/>
<evidence type="ECO:0008006" key="5">
    <source>
        <dbReference type="Google" id="ProtNLM"/>
    </source>
</evidence>
<dbReference type="AlphaFoldDB" id="A0A0D3KDT8"/>
<evidence type="ECO:0000256" key="1">
    <source>
        <dbReference type="SAM" id="Phobius"/>
    </source>
</evidence>
<reference evidence="3" key="2">
    <citation type="submission" date="2024-10" db="UniProtKB">
        <authorList>
            <consortium name="EnsemblProtists"/>
        </authorList>
    </citation>
    <scope>IDENTIFICATION</scope>
</reference>
<keyword evidence="1" id="KW-1133">Transmembrane helix</keyword>
<feature type="chain" id="PRO_5044291779" description="Major facilitator superfamily (MFS) profile domain-containing protein" evidence="2">
    <location>
        <begin position="17"/>
        <end position="235"/>
    </location>
</feature>
<feature type="transmembrane region" description="Helical" evidence="1">
    <location>
        <begin position="70"/>
        <end position="96"/>
    </location>
</feature>
<protein>
    <recommendedName>
        <fullName evidence="5">Major facilitator superfamily (MFS) profile domain-containing protein</fullName>
    </recommendedName>
</protein>
<dbReference type="InterPro" id="IPR036259">
    <property type="entry name" value="MFS_trans_sf"/>
</dbReference>
<feature type="transmembrane region" description="Helical" evidence="1">
    <location>
        <begin position="172"/>
        <end position="190"/>
    </location>
</feature>
<accession>A0A0D3KDT8</accession>
<name>A0A0D3KDT8_EMIH1</name>
<evidence type="ECO:0000256" key="2">
    <source>
        <dbReference type="SAM" id="SignalP"/>
    </source>
</evidence>
<keyword evidence="1" id="KW-0472">Membrane</keyword>
<dbReference type="PaxDb" id="2903-EOD33923"/>
<feature type="signal peptide" evidence="2">
    <location>
        <begin position="1"/>
        <end position="16"/>
    </location>
</feature>
<feature type="transmembrane region" description="Helical" evidence="1">
    <location>
        <begin position="37"/>
        <end position="58"/>
    </location>
</feature>
<dbReference type="KEGG" id="ehx:EMIHUDRAFT_229001"/>
<keyword evidence="4" id="KW-1185">Reference proteome</keyword>
<sequence length="235" mass="23763">MLRALLALCAANASESVQVLSAGFLIDEIATVPFDQIAIAASVYLGMFIGGLGSGAAADSCGRVAPRGQSGAAIIAVSTFWVVGQILAAALALLLLRSGPAAVAAPWAWGARWRSFALSAAAVPAASTLAVWRFVGEGLSFGYYGLSTWVAVLLREEGAAGSPYYASPRGTALFFSLAAMPGSLASALLVDRRVPTLLAATSACLALAALGGALAPAPQSSRIRVEELSPQPVSA</sequence>
<feature type="transmembrane region" description="Helical" evidence="1">
    <location>
        <begin position="196"/>
        <end position="215"/>
    </location>
</feature>
<keyword evidence="1" id="KW-0812">Transmembrane</keyword>
<dbReference type="RefSeq" id="XP_005786352.1">
    <property type="nucleotide sequence ID" value="XM_005786295.1"/>
</dbReference>
<dbReference type="Proteomes" id="UP000013827">
    <property type="component" value="Unassembled WGS sequence"/>
</dbReference>
<evidence type="ECO:0000313" key="4">
    <source>
        <dbReference type="Proteomes" id="UP000013827"/>
    </source>
</evidence>
<organism evidence="3 4">
    <name type="scientific">Emiliania huxleyi (strain CCMP1516)</name>
    <dbReference type="NCBI Taxonomy" id="280463"/>
    <lineage>
        <taxon>Eukaryota</taxon>
        <taxon>Haptista</taxon>
        <taxon>Haptophyta</taxon>
        <taxon>Prymnesiophyceae</taxon>
        <taxon>Isochrysidales</taxon>
        <taxon>Noelaerhabdaceae</taxon>
        <taxon>Emiliania</taxon>
    </lineage>
</organism>
<keyword evidence="2" id="KW-0732">Signal</keyword>
<proteinExistence type="predicted"/>
<dbReference type="EnsemblProtists" id="EOD33923">
    <property type="protein sequence ID" value="EOD33923"/>
    <property type="gene ID" value="EMIHUDRAFT_229001"/>
</dbReference>